<dbReference type="InterPro" id="IPR011990">
    <property type="entry name" value="TPR-like_helical_dom_sf"/>
</dbReference>
<evidence type="ECO:0000313" key="9">
    <source>
        <dbReference type="Proteomes" id="UP000255283"/>
    </source>
</evidence>
<organism evidence="8 9">
    <name type="scientific">Segatella buccae</name>
    <dbReference type="NCBI Taxonomy" id="28126"/>
    <lineage>
        <taxon>Bacteria</taxon>
        <taxon>Pseudomonadati</taxon>
        <taxon>Bacteroidota</taxon>
        <taxon>Bacteroidia</taxon>
        <taxon>Bacteroidales</taxon>
        <taxon>Prevotellaceae</taxon>
        <taxon>Segatella</taxon>
    </lineage>
</organism>
<dbReference type="RefSeq" id="WP_115153814.1">
    <property type="nucleotide sequence ID" value="NZ_DBFWLE010000004.1"/>
</dbReference>
<name>A0AAQ1UL40_9BACT</name>
<dbReference type="Proteomes" id="UP000255283">
    <property type="component" value="Unassembled WGS sequence"/>
</dbReference>
<comment type="caution">
    <text evidence="8">The sequence shown here is derived from an EMBL/GenBank/DDBJ whole genome shotgun (WGS) entry which is preliminary data.</text>
</comment>
<dbReference type="AlphaFoldDB" id="A0AAQ1UL40"/>
<evidence type="ECO:0000259" key="6">
    <source>
        <dbReference type="Pfam" id="PF07980"/>
    </source>
</evidence>
<gene>
    <name evidence="8" type="ORF">NCTC13063_01634</name>
</gene>
<comment type="subcellular location">
    <subcellularLocation>
        <location evidence="1">Cell outer membrane</location>
    </subcellularLocation>
</comment>
<dbReference type="InterPro" id="IPR033985">
    <property type="entry name" value="SusD-like_N"/>
</dbReference>
<accession>A0AAQ1UL40</accession>
<reference evidence="8 9" key="1">
    <citation type="submission" date="2018-06" db="EMBL/GenBank/DDBJ databases">
        <authorList>
            <consortium name="Pathogen Informatics"/>
            <person name="Doyle S."/>
        </authorList>
    </citation>
    <scope>NUCLEOTIDE SEQUENCE [LARGE SCALE GENOMIC DNA]</scope>
    <source>
        <strain evidence="8 9">NCTC13063</strain>
    </source>
</reference>
<dbReference type="GO" id="GO:0009279">
    <property type="term" value="C:cell outer membrane"/>
    <property type="evidence" value="ECO:0007669"/>
    <property type="project" value="UniProtKB-SubCell"/>
</dbReference>
<feature type="domain" description="SusD-like N-terminal" evidence="7">
    <location>
        <begin position="69"/>
        <end position="232"/>
    </location>
</feature>
<evidence type="ECO:0000256" key="3">
    <source>
        <dbReference type="ARBA" id="ARBA00022729"/>
    </source>
</evidence>
<dbReference type="Gene3D" id="1.25.40.390">
    <property type="match status" value="1"/>
</dbReference>
<evidence type="ECO:0000259" key="7">
    <source>
        <dbReference type="Pfam" id="PF14322"/>
    </source>
</evidence>
<dbReference type="Pfam" id="PF07980">
    <property type="entry name" value="SusD_RagB"/>
    <property type="match status" value="1"/>
</dbReference>
<evidence type="ECO:0000256" key="4">
    <source>
        <dbReference type="ARBA" id="ARBA00023136"/>
    </source>
</evidence>
<dbReference type="Pfam" id="PF14322">
    <property type="entry name" value="SusD-like_3"/>
    <property type="match status" value="1"/>
</dbReference>
<dbReference type="EMBL" id="UGTJ01000001">
    <property type="protein sequence ID" value="SUB80351.1"/>
    <property type="molecule type" value="Genomic_DNA"/>
</dbReference>
<evidence type="ECO:0000256" key="1">
    <source>
        <dbReference type="ARBA" id="ARBA00004442"/>
    </source>
</evidence>
<keyword evidence="3" id="KW-0732">Signal</keyword>
<dbReference type="InterPro" id="IPR012944">
    <property type="entry name" value="SusD_RagB_dom"/>
</dbReference>
<dbReference type="SUPFAM" id="SSF48452">
    <property type="entry name" value="TPR-like"/>
    <property type="match status" value="1"/>
</dbReference>
<dbReference type="PROSITE" id="PS51257">
    <property type="entry name" value="PROKAR_LIPOPROTEIN"/>
    <property type="match status" value="1"/>
</dbReference>
<sequence>MKIHHIIGGTLCLLAFTACSDELNYKEFNNYGKSYVFTNFDNTVGFVSYIYGMLDYDFGTYGNGMLASACDEAEYAWRSGSINDFINGAWGPSNAKANIWNESYNAIREANYYLSVCDQCDFSELKFNQDYLAQMARFRRLKFEVRFLRAYYYFNLVRQYGAVPFTTTVLSEAEANRLERTPANEVFDFIVKECDDICDCLPADYSRLGNDAAANETGRASKLAVLALKARTLLYRASPLFAGTDNQELWHRAALAGKAVIDSCGKYGVKLGKYSALWGVDNWKQSEMIFVRRVGDLNYLESSNFPIGVEGGYSGNCPTQNLVDAYEMKTTGKHWNESGSGYNPEKPYEGRDPRLKMTVALNGDKGWPAYNTKPLETYYGGANGLPISGATPTGYYLKKYLDVSVNVSATNSNNKRHSWITYRLGEFYLDYAEAVFKYLGNADATTAEFPLSAREAVNTIRAREDVKMPALATGLSNDEFWQKYQNERMVELAFEGHRFWDLRRWKEGSKLASIVEMHITKNADGSFTYTRRPVQRVWSDKMYFFPIPQSEILKHRQVNFPQNPNWE</sequence>
<evidence type="ECO:0000256" key="5">
    <source>
        <dbReference type="ARBA" id="ARBA00023237"/>
    </source>
</evidence>
<keyword evidence="5" id="KW-0998">Cell outer membrane</keyword>
<keyword evidence="4" id="KW-0472">Membrane</keyword>
<comment type="similarity">
    <text evidence="2">Belongs to the SusD family.</text>
</comment>
<evidence type="ECO:0000256" key="2">
    <source>
        <dbReference type="ARBA" id="ARBA00006275"/>
    </source>
</evidence>
<proteinExistence type="inferred from homology"/>
<evidence type="ECO:0000313" key="8">
    <source>
        <dbReference type="EMBL" id="SUB80351.1"/>
    </source>
</evidence>
<protein>
    <submittedName>
        <fullName evidence="8">SusD family</fullName>
    </submittedName>
</protein>
<feature type="domain" description="RagB/SusD" evidence="6">
    <location>
        <begin position="310"/>
        <end position="566"/>
    </location>
</feature>